<dbReference type="PATRIC" id="fig|1423.173.peg.4513"/>
<dbReference type="EMBL" id="CP120576">
    <property type="protein sequence ID" value="WEY85640.1"/>
    <property type="molecule type" value="Genomic_DNA"/>
</dbReference>
<feature type="transmembrane region" description="Helical" evidence="1">
    <location>
        <begin position="53"/>
        <end position="75"/>
    </location>
</feature>
<feature type="transmembrane region" description="Helical" evidence="1">
    <location>
        <begin position="121"/>
        <end position="139"/>
    </location>
</feature>
<dbReference type="Proteomes" id="UP000032247">
    <property type="component" value="Unassembled WGS sequence"/>
</dbReference>
<dbReference type="EC" id="3.6.1.27" evidence="4"/>
<protein>
    <submittedName>
        <fullName evidence="4">Undecaprenyl-diphosphate phosphatase BcrC</fullName>
        <ecNumber evidence="4">3.6.1.27</ecNumber>
    </submittedName>
</protein>
<keyword evidence="4" id="KW-0378">Hydrolase</keyword>
<dbReference type="EMBL" id="JXBC01000013">
    <property type="protein sequence ID" value="KIU05970.1"/>
    <property type="molecule type" value="Genomic_DNA"/>
</dbReference>
<evidence type="ECO:0000259" key="2">
    <source>
        <dbReference type="SMART" id="SM00014"/>
    </source>
</evidence>
<reference evidence="4" key="2">
    <citation type="submission" date="2023-03" db="EMBL/GenBank/DDBJ databases">
        <title>Complete genome sequences of 52 Bacillus and Priestia strains isolated from West-African fermentations and 26 reference strains from the DSMZ collection.</title>
        <authorList>
            <person name="Wiedenbein E.S."/>
            <person name="Canoy T.S."/>
            <person name="Hui Y."/>
            <person name="Parkouda C."/>
            <person name="Dawende C."/>
            <person name="Ametefe E."/>
            <person name="Jespersen L."/>
            <person name="Nielsen D.S."/>
        </authorList>
    </citation>
    <scope>NUCLEOTIDE SEQUENCE</scope>
    <source>
        <strain evidence="4">PRO56</strain>
    </source>
</reference>
<name>A0A0D1KC52_BACIU</name>
<dbReference type="SUPFAM" id="SSF48317">
    <property type="entry name" value="Acid phosphatase/Vanadium-dependent haloperoxidase"/>
    <property type="match status" value="1"/>
</dbReference>
<proteinExistence type="predicted"/>
<organism evidence="3 5">
    <name type="scientific">Bacillus subtilis</name>
    <dbReference type="NCBI Taxonomy" id="1423"/>
    <lineage>
        <taxon>Bacteria</taxon>
        <taxon>Bacillati</taxon>
        <taxon>Bacillota</taxon>
        <taxon>Bacilli</taxon>
        <taxon>Bacillales</taxon>
        <taxon>Bacillaceae</taxon>
        <taxon>Bacillus</taxon>
    </lineage>
</organism>
<feature type="transmembrane region" description="Helical" evidence="1">
    <location>
        <begin position="145"/>
        <end position="162"/>
    </location>
</feature>
<feature type="domain" description="Phosphatidic acid phosphatase type 2/haloperoxidase" evidence="2">
    <location>
        <begin position="53"/>
        <end position="160"/>
    </location>
</feature>
<gene>
    <name evidence="4" type="primary">bcrC</name>
    <name evidence="4" type="ORF">P5633_05555</name>
    <name evidence="3" type="ORF">SC09_contig4orf00931</name>
</gene>
<dbReference type="STRING" id="483913.AN935_18420"/>
<dbReference type="GO" id="GO:0005886">
    <property type="term" value="C:plasma membrane"/>
    <property type="evidence" value="ECO:0007669"/>
    <property type="project" value="InterPro"/>
</dbReference>
<sequence>MNYEIFKAIHGLSHHNSVLDSIMVFITEYAIIAYALILLAIWLFGNTQSRKHVLYAGITGIAGLVINYLITLVYFEPRPFVAHTVHTLIPHAADASFPSDHTTGALAISIAMLFRNRKIGWPLVIFGLLTGFSRIWVGHHYPVDVLGSLVIAIIIGFLFFRFSDLLRPFVDLVVRIYEAIINKLTKKPTDQNF</sequence>
<evidence type="ECO:0000313" key="4">
    <source>
        <dbReference type="EMBL" id="WEY85640.1"/>
    </source>
</evidence>
<dbReference type="Proteomes" id="UP001214898">
    <property type="component" value="Chromosome"/>
</dbReference>
<accession>A0A0D1KC52</accession>
<dbReference type="InterPro" id="IPR036938">
    <property type="entry name" value="PAP2/HPO_sf"/>
</dbReference>
<evidence type="ECO:0000313" key="5">
    <source>
        <dbReference type="Proteomes" id="UP000032247"/>
    </source>
</evidence>
<dbReference type="GO" id="GO:0050380">
    <property type="term" value="F:undecaprenyl-diphosphatase activity"/>
    <property type="evidence" value="ECO:0007669"/>
    <property type="project" value="UniProtKB-EC"/>
</dbReference>
<dbReference type="SMART" id="SM00014">
    <property type="entry name" value="acidPPc"/>
    <property type="match status" value="1"/>
</dbReference>
<dbReference type="Gene3D" id="1.20.144.10">
    <property type="entry name" value="Phosphatidic acid phosphatase type 2/haloperoxidase"/>
    <property type="match status" value="1"/>
</dbReference>
<keyword evidence="1" id="KW-0812">Transmembrane</keyword>
<dbReference type="PANTHER" id="PTHR14969">
    <property type="entry name" value="SPHINGOSINE-1-PHOSPHATE PHOSPHOHYDROLASE"/>
    <property type="match status" value="1"/>
</dbReference>
<keyword evidence="1" id="KW-0472">Membrane</keyword>
<dbReference type="InterPro" id="IPR033879">
    <property type="entry name" value="UPP_Pase"/>
</dbReference>
<reference evidence="3 5" key="1">
    <citation type="submission" date="2014-12" db="EMBL/GenBank/DDBJ databases">
        <title>Comparative genome analysis of Bacillus coagulans HM-08, Clostridium butyricum HM-68, Bacillus subtilis HM-66 and Bacillus licheniformis BL-09.</title>
        <authorList>
            <person name="Zhang H."/>
        </authorList>
    </citation>
    <scope>NUCLEOTIDE SEQUENCE [LARGE SCALE GENOMIC DNA]</scope>
    <source>
        <strain evidence="3 5">HM-66</strain>
    </source>
</reference>
<dbReference type="AlphaFoldDB" id="A0A0D1KC52"/>
<feature type="transmembrane region" description="Helical" evidence="1">
    <location>
        <begin position="22"/>
        <end position="44"/>
    </location>
</feature>
<dbReference type="Pfam" id="PF01569">
    <property type="entry name" value="PAP2"/>
    <property type="match status" value="1"/>
</dbReference>
<evidence type="ECO:0000313" key="3">
    <source>
        <dbReference type="EMBL" id="KIU05970.1"/>
    </source>
</evidence>
<evidence type="ECO:0000256" key="1">
    <source>
        <dbReference type="SAM" id="Phobius"/>
    </source>
</evidence>
<dbReference type="CDD" id="cd03385">
    <property type="entry name" value="PAP2_BcrC_like"/>
    <property type="match status" value="1"/>
</dbReference>
<keyword evidence="1" id="KW-1133">Transmembrane helix</keyword>
<dbReference type="PANTHER" id="PTHR14969:SF58">
    <property type="entry name" value="UNDECAPRENYL-DIPHOSPHATASE BCRC"/>
    <property type="match status" value="1"/>
</dbReference>
<dbReference type="RefSeq" id="WP_014481158.1">
    <property type="nucleotide sequence ID" value="NZ_AP024622.1"/>
</dbReference>
<dbReference type="InterPro" id="IPR000326">
    <property type="entry name" value="PAP2/HPO"/>
</dbReference>